<feature type="compositionally biased region" description="Polar residues" evidence="1">
    <location>
        <begin position="38"/>
        <end position="51"/>
    </location>
</feature>
<sequence length="84" mass="9378">MLQLQDVYSISVLSTYKPSKARSGSSPCLKAHPVSPPRSMQQPVTSCTLQRQRPAPWGEVPAGEPRSLQPLLQSRREREFDSSK</sequence>
<evidence type="ECO:0000313" key="3">
    <source>
        <dbReference type="Proteomes" id="UP001266305"/>
    </source>
</evidence>
<proteinExistence type="predicted"/>
<name>A0ABQ9UBG5_SAGOE</name>
<feature type="compositionally biased region" description="Basic and acidic residues" evidence="1">
    <location>
        <begin position="74"/>
        <end position="84"/>
    </location>
</feature>
<comment type="caution">
    <text evidence="2">The sequence shown here is derived from an EMBL/GenBank/DDBJ whole genome shotgun (WGS) entry which is preliminary data.</text>
</comment>
<reference evidence="2 3" key="1">
    <citation type="submission" date="2023-05" db="EMBL/GenBank/DDBJ databases">
        <title>B98-5 Cell Line De Novo Hybrid Assembly: An Optical Mapping Approach.</title>
        <authorList>
            <person name="Kananen K."/>
            <person name="Auerbach J.A."/>
            <person name="Kautto E."/>
            <person name="Blachly J.S."/>
        </authorList>
    </citation>
    <scope>NUCLEOTIDE SEQUENCE [LARGE SCALE GENOMIC DNA]</scope>
    <source>
        <strain evidence="2">B95-8</strain>
        <tissue evidence="2">Cell line</tissue>
    </source>
</reference>
<protein>
    <submittedName>
        <fullName evidence="2">Uncharacterized protein</fullName>
    </submittedName>
</protein>
<gene>
    <name evidence="2" type="ORF">P7K49_027405</name>
</gene>
<dbReference type="EMBL" id="JASSZA010000014">
    <property type="protein sequence ID" value="KAK2093667.1"/>
    <property type="molecule type" value="Genomic_DNA"/>
</dbReference>
<evidence type="ECO:0000313" key="2">
    <source>
        <dbReference type="EMBL" id="KAK2093667.1"/>
    </source>
</evidence>
<keyword evidence="3" id="KW-1185">Reference proteome</keyword>
<dbReference type="Proteomes" id="UP001266305">
    <property type="component" value="Unassembled WGS sequence"/>
</dbReference>
<accession>A0ABQ9UBG5</accession>
<feature type="non-terminal residue" evidence="2">
    <location>
        <position position="84"/>
    </location>
</feature>
<feature type="region of interest" description="Disordered" evidence="1">
    <location>
        <begin position="17"/>
        <end position="84"/>
    </location>
</feature>
<feature type="compositionally biased region" description="Polar residues" evidence="1">
    <location>
        <begin position="17"/>
        <end position="26"/>
    </location>
</feature>
<evidence type="ECO:0000256" key="1">
    <source>
        <dbReference type="SAM" id="MobiDB-lite"/>
    </source>
</evidence>
<organism evidence="2 3">
    <name type="scientific">Saguinus oedipus</name>
    <name type="common">Cotton-top tamarin</name>
    <name type="synonym">Oedipomidas oedipus</name>
    <dbReference type="NCBI Taxonomy" id="9490"/>
    <lineage>
        <taxon>Eukaryota</taxon>
        <taxon>Metazoa</taxon>
        <taxon>Chordata</taxon>
        <taxon>Craniata</taxon>
        <taxon>Vertebrata</taxon>
        <taxon>Euteleostomi</taxon>
        <taxon>Mammalia</taxon>
        <taxon>Eutheria</taxon>
        <taxon>Euarchontoglires</taxon>
        <taxon>Primates</taxon>
        <taxon>Haplorrhini</taxon>
        <taxon>Platyrrhini</taxon>
        <taxon>Cebidae</taxon>
        <taxon>Callitrichinae</taxon>
        <taxon>Saguinus</taxon>
    </lineage>
</organism>